<protein>
    <submittedName>
        <fullName evidence="2">Uncharacterized short protein YbdD, DUF466 family</fullName>
    </submittedName>
</protein>
<dbReference type="Proteomes" id="UP000182690">
    <property type="component" value="Unassembled WGS sequence"/>
</dbReference>
<accession>A0A147E9W9</accession>
<dbReference type="Pfam" id="PF04328">
    <property type="entry name" value="Sel_put"/>
    <property type="match status" value="1"/>
</dbReference>
<reference evidence="1 3" key="1">
    <citation type="journal article" date="2016" name="Front. Microbiol.">
        <title>Genomic Resource of Rice Seed Associated Bacteria.</title>
        <authorList>
            <person name="Midha S."/>
            <person name="Bansal K."/>
            <person name="Sharma S."/>
            <person name="Kumar N."/>
            <person name="Patil P.P."/>
            <person name="Chaudhry V."/>
            <person name="Patil P.B."/>
        </authorList>
    </citation>
    <scope>NUCLEOTIDE SEQUENCE [LARGE SCALE GENOMIC DNA]</scope>
    <source>
        <strain evidence="1 3">NS354</strain>
    </source>
</reference>
<dbReference type="EMBL" id="FNKB01000001">
    <property type="protein sequence ID" value="SDQ18030.1"/>
    <property type="molecule type" value="Genomic_DNA"/>
</dbReference>
<proteinExistence type="predicted"/>
<reference evidence="2 4" key="2">
    <citation type="submission" date="2016-10" db="EMBL/GenBank/DDBJ databases">
        <authorList>
            <person name="de Groot N.N."/>
        </authorList>
    </citation>
    <scope>NUCLEOTIDE SEQUENCE [LARGE SCALE GENOMIC DNA]</scope>
    <source>
        <strain evidence="2 4">DSM 22788</strain>
    </source>
</reference>
<dbReference type="STRING" id="1079994.SAMN04488565_1145"/>
<organism evidence="1 3">
    <name type="scientific">Leucobacter chromiiresistens</name>
    <dbReference type="NCBI Taxonomy" id="1079994"/>
    <lineage>
        <taxon>Bacteria</taxon>
        <taxon>Bacillati</taxon>
        <taxon>Actinomycetota</taxon>
        <taxon>Actinomycetes</taxon>
        <taxon>Micrococcales</taxon>
        <taxon>Microbacteriaceae</taxon>
        <taxon>Leucobacter</taxon>
    </lineage>
</organism>
<dbReference type="RefSeq" id="WP_029608051.1">
    <property type="nucleotide sequence ID" value="NZ_FNKB01000001.1"/>
</dbReference>
<dbReference type="eggNOG" id="COG2879">
    <property type="taxonomic scope" value="Bacteria"/>
</dbReference>
<dbReference type="PATRIC" id="fig|1079994.3.peg.587"/>
<dbReference type="EMBL" id="LDRK01000140">
    <property type="protein sequence ID" value="KTR81182.1"/>
    <property type="molecule type" value="Genomic_DNA"/>
</dbReference>
<evidence type="ECO:0000313" key="1">
    <source>
        <dbReference type="EMBL" id="KTR81182.1"/>
    </source>
</evidence>
<dbReference type="InterPro" id="IPR007423">
    <property type="entry name" value="Sel_put"/>
</dbReference>
<dbReference type="AlphaFoldDB" id="A0A147E9W9"/>
<evidence type="ECO:0000313" key="2">
    <source>
        <dbReference type="EMBL" id="SDQ18030.1"/>
    </source>
</evidence>
<dbReference type="OrthoDB" id="3541280at2"/>
<name>A0A147E9W9_9MICO</name>
<dbReference type="Proteomes" id="UP000070810">
    <property type="component" value="Unassembled WGS sequence"/>
</dbReference>
<sequence>MRALMGAAARAARRVRWFCRELFGDAKYDRYVAHLRIAHPDAPVPDARTFWREHYAEQDRNPGARCC</sequence>
<evidence type="ECO:0000313" key="4">
    <source>
        <dbReference type="Proteomes" id="UP000182690"/>
    </source>
</evidence>
<gene>
    <name evidence="1" type="ORF">NS354_12660</name>
    <name evidence="2" type="ORF">SAMN04488565_1145</name>
</gene>
<evidence type="ECO:0000313" key="3">
    <source>
        <dbReference type="Proteomes" id="UP000070810"/>
    </source>
</evidence>
<keyword evidence="3" id="KW-1185">Reference proteome</keyword>